<dbReference type="EMBL" id="AMGO01000021">
    <property type="protein sequence ID" value="EKE44368.1"/>
    <property type="molecule type" value="Genomic_DNA"/>
</dbReference>
<organism evidence="3 4">
    <name type="scientific">Oceaniovalibus guishaninsula JLT2003</name>
    <dbReference type="NCBI Taxonomy" id="1231392"/>
    <lineage>
        <taxon>Bacteria</taxon>
        <taxon>Pseudomonadati</taxon>
        <taxon>Pseudomonadota</taxon>
        <taxon>Alphaproteobacteria</taxon>
        <taxon>Rhodobacterales</taxon>
        <taxon>Roseobacteraceae</taxon>
        <taxon>Oceaniovalibus</taxon>
    </lineage>
</organism>
<dbReference type="InterPro" id="IPR013785">
    <property type="entry name" value="Aldolase_TIM"/>
</dbReference>
<dbReference type="GO" id="GO:0005975">
    <property type="term" value="P:carbohydrate metabolic process"/>
    <property type="evidence" value="ECO:0007669"/>
    <property type="project" value="InterPro"/>
</dbReference>
<dbReference type="PATRIC" id="fig|1231392.3.peg.1211"/>
<dbReference type="SUPFAM" id="SSF51366">
    <property type="entry name" value="Ribulose-phoshate binding barrel"/>
    <property type="match status" value="1"/>
</dbReference>
<keyword evidence="2" id="KW-0413">Isomerase</keyword>
<keyword evidence="1" id="KW-0479">Metal-binding</keyword>
<dbReference type="Gene3D" id="3.20.20.70">
    <property type="entry name" value="Aldolase class I"/>
    <property type="match status" value="1"/>
</dbReference>
<gene>
    <name evidence="3" type="ORF">OCGS_1206</name>
</gene>
<evidence type="ECO:0000256" key="1">
    <source>
        <dbReference type="ARBA" id="ARBA00022723"/>
    </source>
</evidence>
<evidence type="ECO:0000256" key="2">
    <source>
        <dbReference type="ARBA" id="ARBA00023235"/>
    </source>
</evidence>
<dbReference type="GO" id="GO:0016857">
    <property type="term" value="F:racemase and epimerase activity, acting on carbohydrates and derivatives"/>
    <property type="evidence" value="ECO:0007669"/>
    <property type="project" value="InterPro"/>
</dbReference>
<dbReference type="eggNOG" id="COG0036">
    <property type="taxonomic scope" value="Bacteria"/>
</dbReference>
<protein>
    <submittedName>
        <fullName evidence="3">C-terminal of ribulose-phosphate 3-epimerase</fullName>
    </submittedName>
</protein>
<accession>K2H9Z4</accession>
<keyword evidence="4" id="KW-1185">Reference proteome</keyword>
<reference evidence="3 4" key="1">
    <citation type="journal article" date="2012" name="J. Bacteriol.">
        <title>Draft Genome Sequence of Oceaniovalibus guishaninsula JLT2003T.</title>
        <authorList>
            <person name="Tang K."/>
            <person name="Liu K."/>
            <person name="Jiao N."/>
        </authorList>
    </citation>
    <scope>NUCLEOTIDE SEQUENCE [LARGE SCALE GENOMIC DNA]</scope>
    <source>
        <strain evidence="3 4">JLT2003</strain>
    </source>
</reference>
<sequence length="111" mass="11089">MALNPATPASAVAHVLDAADLVLVMTVNPGFGGQSFLDMSSKIRELRSMIGDREIHLEVDGGIDPATAGGVVAAGADVLVAGSAVFRGGNADDPQTYAKAIAAIRQAATGG</sequence>
<dbReference type="STRING" id="1231392.OCGS_1206"/>
<dbReference type="AlphaFoldDB" id="K2H9Z4"/>
<dbReference type="Pfam" id="PF00834">
    <property type="entry name" value="Ribul_P_3_epim"/>
    <property type="match status" value="1"/>
</dbReference>
<name>K2H9Z4_9RHOB</name>
<proteinExistence type="predicted"/>
<dbReference type="Proteomes" id="UP000006765">
    <property type="component" value="Unassembled WGS sequence"/>
</dbReference>
<dbReference type="InterPro" id="IPR011060">
    <property type="entry name" value="RibuloseP-bd_barrel"/>
</dbReference>
<comment type="caution">
    <text evidence="3">The sequence shown here is derived from an EMBL/GenBank/DDBJ whole genome shotgun (WGS) entry which is preliminary data.</text>
</comment>
<dbReference type="InterPro" id="IPR000056">
    <property type="entry name" value="Ribul_P_3_epim-like"/>
</dbReference>
<evidence type="ECO:0000313" key="4">
    <source>
        <dbReference type="Proteomes" id="UP000006765"/>
    </source>
</evidence>
<dbReference type="PANTHER" id="PTHR11749">
    <property type="entry name" value="RIBULOSE-5-PHOSPHATE-3-EPIMERASE"/>
    <property type="match status" value="1"/>
</dbReference>
<dbReference type="GO" id="GO:0046872">
    <property type="term" value="F:metal ion binding"/>
    <property type="evidence" value="ECO:0007669"/>
    <property type="project" value="UniProtKB-KW"/>
</dbReference>
<evidence type="ECO:0000313" key="3">
    <source>
        <dbReference type="EMBL" id="EKE44368.1"/>
    </source>
</evidence>